<name>A0A1Y0SZX8_9CAUD</name>
<accession>A0A1Y0SZX8</accession>
<evidence type="ECO:0000313" key="10">
    <source>
        <dbReference type="EMBL" id="ARV77236.1"/>
    </source>
</evidence>
<dbReference type="GO" id="GO:0003899">
    <property type="term" value="F:DNA-directed RNA polymerase activity"/>
    <property type="evidence" value="ECO:0007669"/>
    <property type="project" value="UniProtKB-EC"/>
</dbReference>
<gene>
    <name evidence="10" type="ORF">NOXIFER_65</name>
</gene>
<evidence type="ECO:0000256" key="5">
    <source>
        <dbReference type="ARBA" id="ARBA00022695"/>
    </source>
</evidence>
<dbReference type="OrthoDB" id="9519at10239"/>
<proteinExistence type="inferred from homology"/>
<keyword evidence="4" id="KW-0808">Transferase</keyword>
<dbReference type="Pfam" id="PF00562">
    <property type="entry name" value="RNA_pol_Rpb2_6"/>
    <property type="match status" value="1"/>
</dbReference>
<organism evidence="10 11">
    <name type="scientific">Pseudomonas phage Noxifer</name>
    <dbReference type="NCBI Taxonomy" id="2006684"/>
    <lineage>
        <taxon>Viruses</taxon>
        <taxon>Duplodnaviria</taxon>
        <taxon>Heunggongvirae</taxon>
        <taxon>Uroviricota</taxon>
        <taxon>Caudoviricetes</taxon>
        <taxon>Chimalliviridae</taxon>
        <taxon>Noxifervirus</taxon>
        <taxon>Noxifervirus noxifer</taxon>
    </lineage>
</organism>
<evidence type="ECO:0000256" key="8">
    <source>
        <dbReference type="SAM" id="MobiDB-lite"/>
    </source>
</evidence>
<dbReference type="GO" id="GO:0006351">
    <property type="term" value="P:DNA-templated transcription"/>
    <property type="evidence" value="ECO:0007669"/>
    <property type="project" value="InterPro"/>
</dbReference>
<evidence type="ECO:0000256" key="3">
    <source>
        <dbReference type="ARBA" id="ARBA00022478"/>
    </source>
</evidence>
<evidence type="ECO:0000256" key="7">
    <source>
        <dbReference type="ARBA" id="ARBA00048552"/>
    </source>
</evidence>
<evidence type="ECO:0000256" key="1">
    <source>
        <dbReference type="ARBA" id="ARBA00006835"/>
    </source>
</evidence>
<evidence type="ECO:0000256" key="4">
    <source>
        <dbReference type="ARBA" id="ARBA00022679"/>
    </source>
</evidence>
<dbReference type="Gene3D" id="2.40.270.10">
    <property type="entry name" value="DNA-directed RNA polymerase, subunit 2, domain 6"/>
    <property type="match status" value="1"/>
</dbReference>
<keyword evidence="3" id="KW-0240">DNA-directed RNA polymerase</keyword>
<dbReference type="GO" id="GO:0000428">
    <property type="term" value="C:DNA-directed RNA polymerase complex"/>
    <property type="evidence" value="ECO:0007669"/>
    <property type="project" value="UniProtKB-KW"/>
</dbReference>
<protein>
    <recommendedName>
        <fullName evidence="2">DNA-directed RNA polymerase</fullName>
        <ecNumber evidence="2">2.7.7.6</ecNumber>
    </recommendedName>
</protein>
<keyword evidence="6" id="KW-0804">Transcription</keyword>
<keyword evidence="5" id="KW-0548">Nucleotidyltransferase</keyword>
<dbReference type="EMBL" id="MF063068">
    <property type="protein sequence ID" value="ARV77236.1"/>
    <property type="molecule type" value="Genomic_DNA"/>
</dbReference>
<evidence type="ECO:0000313" key="11">
    <source>
        <dbReference type="Proteomes" id="UP000224829"/>
    </source>
</evidence>
<comment type="similarity">
    <text evidence="1">Belongs to the RNA polymerase beta chain family.</text>
</comment>
<feature type="compositionally biased region" description="Basic and acidic residues" evidence="8">
    <location>
        <begin position="610"/>
        <end position="623"/>
    </location>
</feature>
<sequence length="712" mass="79786">MREIDATLLGQLANDPFYGTVSAARGAMYASHQGQGPIMEENEPRRTMSGTEPHYAKHTFDIRFPVAATILHVVRKYPPGLGMGGDNIRHNPITTIIYEDYYCPFKTIGVIQVPDFNSLHQDFGYKYKRNEKLWDRIVPGAEIDADEVLCASTAVKGNGLYGTGISAETVFMSVPGSIEDGFDFNEEFLERMAPTVYGKYIGSSGQKSILLNLYGDDKIYKPYPDIGDRVRADGLIMAMRDIDENLAPAQMTARALREVDHAFDRRIYGKPGALVKNVTVYRDSRVYPSNVPIGMDTQLNKYYQAGCRYYQQLMTIYDGLKKRRGKSLRITEELNQLLVEAQIYLPTPDNMRKLTRMYRLDILDEYRVEVTTEHKMIPDMGFKATDCVGGKGVVCRTRPAHEMPLTKHGVRADVVIYGGSTIRRSNFGRFYEQFYNAASRDLLFRLREQCGFMAQVRPTKHQLQELAKKPDLVRSVFDQLRSYFSLWAPIHNELLEPDVANPTEYVLAVLEDGQHKNPGITVNIPVDNPVDILDTVRKIQASEFAPHYDTVTYTDNAGNVVPTECKVLCGALQIFLLEKIGEDWSGVASAKTQQFGLPAKMGSGDANRTPGRENPMRSAGESETRSYVATIGAWATNELLDQTNNPQAHRAVIRSFLQADQPTNIAVAVPRDEIPYGGSRPVALMNHLLECRGVRFIYTPDSASANLVGVLL</sequence>
<evidence type="ECO:0000259" key="9">
    <source>
        <dbReference type="Pfam" id="PF00562"/>
    </source>
</evidence>
<dbReference type="GO" id="GO:0003677">
    <property type="term" value="F:DNA binding"/>
    <property type="evidence" value="ECO:0007669"/>
    <property type="project" value="InterPro"/>
</dbReference>
<evidence type="ECO:0000256" key="6">
    <source>
        <dbReference type="ARBA" id="ARBA00023163"/>
    </source>
</evidence>
<dbReference type="InterPro" id="IPR007120">
    <property type="entry name" value="DNA-dir_RNAP_su2_dom"/>
</dbReference>
<feature type="domain" description="DNA-directed RNA polymerase subunit 2 hybrid-binding" evidence="9">
    <location>
        <begin position="366"/>
        <end position="439"/>
    </location>
</feature>
<keyword evidence="11" id="KW-1185">Reference proteome</keyword>
<dbReference type="Proteomes" id="UP000224829">
    <property type="component" value="Segment"/>
</dbReference>
<evidence type="ECO:0000256" key="2">
    <source>
        <dbReference type="ARBA" id="ARBA00012418"/>
    </source>
</evidence>
<dbReference type="InterPro" id="IPR037033">
    <property type="entry name" value="DNA-dir_RNAP_su2_hyb_sf"/>
</dbReference>
<dbReference type="SUPFAM" id="SSF64484">
    <property type="entry name" value="beta and beta-prime subunits of DNA dependent RNA-polymerase"/>
    <property type="match status" value="1"/>
</dbReference>
<reference evidence="10 11" key="1">
    <citation type="submission" date="2017-05" db="EMBL/GenBank/DDBJ databases">
        <authorList>
            <person name="Song R."/>
            <person name="Chenine A.L."/>
            <person name="Ruprecht R.M."/>
        </authorList>
    </citation>
    <scope>NUCLEOTIDE SEQUENCE [LARGE SCALE GENOMIC DNA]</scope>
</reference>
<feature type="region of interest" description="Disordered" evidence="8">
    <location>
        <begin position="598"/>
        <end position="623"/>
    </location>
</feature>
<comment type="catalytic activity">
    <reaction evidence="7">
        <text>RNA(n) + a ribonucleoside 5'-triphosphate = RNA(n+1) + diphosphate</text>
        <dbReference type="Rhea" id="RHEA:21248"/>
        <dbReference type="Rhea" id="RHEA-COMP:14527"/>
        <dbReference type="Rhea" id="RHEA-COMP:17342"/>
        <dbReference type="ChEBI" id="CHEBI:33019"/>
        <dbReference type="ChEBI" id="CHEBI:61557"/>
        <dbReference type="ChEBI" id="CHEBI:140395"/>
        <dbReference type="EC" id="2.7.7.6"/>
    </reaction>
</comment>
<dbReference type="EC" id="2.7.7.6" evidence="2"/>